<accession>A0AAD7N118</accession>
<dbReference type="Proteomes" id="UP001215598">
    <property type="component" value="Unassembled WGS sequence"/>
</dbReference>
<sequence length="297" mass="31976">MESESPSHSQTAQSMGKGKKRQIESPSSQPLAKRARVGGALGSPFAERRQRYDESAWLTISSPPSPLRPVGNITTSGAPVASSSKLPPLSVPTRLYGYDGSSSSGDLPSFAPTPSGLGATADSQPHADTSLSMFPSRRITSPSGGVYTLYEILPASSPTPTPRSSRHRSPPPGASRSPPQSISTPTRSPRRSRDPIPPTPAPAPAPTSASSRRRHSSHFKGPLTLEAIEAERARLAQRLRLHDRLQRASPARVVPDFAKTQTKLKHRLFVLDKKLGFMRASANIRQGQVQQRKYALC</sequence>
<feature type="compositionally biased region" description="Polar residues" evidence="1">
    <location>
        <begin position="1"/>
        <end position="14"/>
    </location>
</feature>
<dbReference type="AlphaFoldDB" id="A0AAD7N118"/>
<gene>
    <name evidence="2" type="ORF">B0H16DRAFT_1568583</name>
</gene>
<comment type="caution">
    <text evidence="2">The sequence shown here is derived from an EMBL/GenBank/DDBJ whole genome shotgun (WGS) entry which is preliminary data.</text>
</comment>
<feature type="region of interest" description="Disordered" evidence="1">
    <location>
        <begin position="1"/>
        <end position="137"/>
    </location>
</feature>
<proteinExistence type="predicted"/>
<feature type="compositionally biased region" description="Polar residues" evidence="1">
    <location>
        <begin position="72"/>
        <end position="85"/>
    </location>
</feature>
<reference evidence="2" key="1">
    <citation type="submission" date="2023-03" db="EMBL/GenBank/DDBJ databases">
        <title>Massive genome expansion in bonnet fungi (Mycena s.s.) driven by repeated elements and novel gene families across ecological guilds.</title>
        <authorList>
            <consortium name="Lawrence Berkeley National Laboratory"/>
            <person name="Harder C.B."/>
            <person name="Miyauchi S."/>
            <person name="Viragh M."/>
            <person name="Kuo A."/>
            <person name="Thoen E."/>
            <person name="Andreopoulos B."/>
            <person name="Lu D."/>
            <person name="Skrede I."/>
            <person name="Drula E."/>
            <person name="Henrissat B."/>
            <person name="Morin E."/>
            <person name="Kohler A."/>
            <person name="Barry K."/>
            <person name="LaButti K."/>
            <person name="Morin E."/>
            <person name="Salamov A."/>
            <person name="Lipzen A."/>
            <person name="Mereny Z."/>
            <person name="Hegedus B."/>
            <person name="Baldrian P."/>
            <person name="Stursova M."/>
            <person name="Weitz H."/>
            <person name="Taylor A."/>
            <person name="Grigoriev I.V."/>
            <person name="Nagy L.G."/>
            <person name="Martin F."/>
            <person name="Kauserud H."/>
        </authorList>
    </citation>
    <scope>NUCLEOTIDE SEQUENCE</scope>
    <source>
        <strain evidence="2">CBHHK182m</strain>
    </source>
</reference>
<dbReference type="EMBL" id="JARKIB010000106">
    <property type="protein sequence ID" value="KAJ7739607.1"/>
    <property type="molecule type" value="Genomic_DNA"/>
</dbReference>
<feature type="compositionally biased region" description="Pro residues" evidence="1">
    <location>
        <begin position="195"/>
        <end position="205"/>
    </location>
</feature>
<feature type="compositionally biased region" description="Low complexity" evidence="1">
    <location>
        <begin position="174"/>
        <end position="187"/>
    </location>
</feature>
<evidence type="ECO:0000256" key="1">
    <source>
        <dbReference type="SAM" id="MobiDB-lite"/>
    </source>
</evidence>
<keyword evidence="3" id="KW-1185">Reference proteome</keyword>
<organism evidence="2 3">
    <name type="scientific">Mycena metata</name>
    <dbReference type="NCBI Taxonomy" id="1033252"/>
    <lineage>
        <taxon>Eukaryota</taxon>
        <taxon>Fungi</taxon>
        <taxon>Dikarya</taxon>
        <taxon>Basidiomycota</taxon>
        <taxon>Agaricomycotina</taxon>
        <taxon>Agaricomycetes</taxon>
        <taxon>Agaricomycetidae</taxon>
        <taxon>Agaricales</taxon>
        <taxon>Marasmiineae</taxon>
        <taxon>Mycenaceae</taxon>
        <taxon>Mycena</taxon>
    </lineage>
</organism>
<protein>
    <submittedName>
        <fullName evidence="2">Uncharacterized protein</fullName>
    </submittedName>
</protein>
<name>A0AAD7N118_9AGAR</name>
<feature type="compositionally biased region" description="Low complexity" evidence="1">
    <location>
        <begin position="96"/>
        <end position="106"/>
    </location>
</feature>
<feature type="region of interest" description="Disordered" evidence="1">
    <location>
        <begin position="153"/>
        <end position="224"/>
    </location>
</feature>
<evidence type="ECO:0000313" key="3">
    <source>
        <dbReference type="Proteomes" id="UP001215598"/>
    </source>
</evidence>
<feature type="compositionally biased region" description="Polar residues" evidence="1">
    <location>
        <begin position="121"/>
        <end position="137"/>
    </location>
</feature>
<evidence type="ECO:0000313" key="2">
    <source>
        <dbReference type="EMBL" id="KAJ7739607.1"/>
    </source>
</evidence>